<dbReference type="EMBL" id="NCKU01004145">
    <property type="protein sequence ID" value="RWS06385.1"/>
    <property type="molecule type" value="Genomic_DNA"/>
</dbReference>
<gene>
    <name evidence="2" type="ORF">B4U79_00066</name>
</gene>
<dbReference type="AlphaFoldDB" id="A0A3S3NNX0"/>
<feature type="compositionally biased region" description="Low complexity" evidence="1">
    <location>
        <begin position="157"/>
        <end position="166"/>
    </location>
</feature>
<organism evidence="2 3">
    <name type="scientific">Dinothrombium tinctorium</name>
    <dbReference type="NCBI Taxonomy" id="1965070"/>
    <lineage>
        <taxon>Eukaryota</taxon>
        <taxon>Metazoa</taxon>
        <taxon>Ecdysozoa</taxon>
        <taxon>Arthropoda</taxon>
        <taxon>Chelicerata</taxon>
        <taxon>Arachnida</taxon>
        <taxon>Acari</taxon>
        <taxon>Acariformes</taxon>
        <taxon>Trombidiformes</taxon>
        <taxon>Prostigmata</taxon>
        <taxon>Anystina</taxon>
        <taxon>Parasitengona</taxon>
        <taxon>Trombidioidea</taxon>
        <taxon>Trombidiidae</taxon>
        <taxon>Dinothrombium</taxon>
    </lineage>
</organism>
<dbReference type="OrthoDB" id="6154436at2759"/>
<proteinExistence type="predicted"/>
<feature type="region of interest" description="Disordered" evidence="1">
    <location>
        <begin position="157"/>
        <end position="176"/>
    </location>
</feature>
<reference evidence="2 3" key="1">
    <citation type="journal article" date="2018" name="Gigascience">
        <title>Genomes of trombidid mites reveal novel predicted allergens and laterally-transferred genes associated with secondary metabolism.</title>
        <authorList>
            <person name="Dong X."/>
            <person name="Chaisiri K."/>
            <person name="Xia D."/>
            <person name="Armstrong S.D."/>
            <person name="Fang Y."/>
            <person name="Donnelly M.J."/>
            <person name="Kadowaki T."/>
            <person name="McGarry J.W."/>
            <person name="Darby A.C."/>
            <person name="Makepeace B.L."/>
        </authorList>
    </citation>
    <scope>NUCLEOTIDE SEQUENCE [LARGE SCALE GENOMIC DNA]</scope>
    <source>
        <strain evidence="2">UoL-WK</strain>
    </source>
</reference>
<evidence type="ECO:0000313" key="2">
    <source>
        <dbReference type="EMBL" id="RWS06385.1"/>
    </source>
</evidence>
<comment type="caution">
    <text evidence="2">The sequence shown here is derived from an EMBL/GenBank/DDBJ whole genome shotgun (WGS) entry which is preliminary data.</text>
</comment>
<name>A0A3S3NNX0_9ACAR</name>
<sequence>MRQKSSMESIQEEAFFTPSSSLYHYPELGFKTKLNPLSLTCLPSFSEPSSLHSPLHNGSPIDIFGEDVNFTIPIDLLSQGSIKHFVVTTPDGKLKAYSFDGVNPNLPVPFKARFRCQLIDEEAEAAPRPSFDTWIAKYKTTHSVEYTSEKTDYENSSISRTSNISNEKNDSASTLKKIQNENTNSTANECESLKTRPVFCCLNDDESIDSQLKLIIVWLAASMAKVPYLVVNPGDKQWVKHIPELFCKLETREWKLGNLACEALRYCRINAKQLPSKDRERTLFNQIIGTSSDNDS</sequence>
<accession>A0A3S3NNX0</accession>
<dbReference type="Proteomes" id="UP000285301">
    <property type="component" value="Unassembled WGS sequence"/>
</dbReference>
<evidence type="ECO:0000256" key="1">
    <source>
        <dbReference type="SAM" id="MobiDB-lite"/>
    </source>
</evidence>
<evidence type="ECO:0000313" key="3">
    <source>
        <dbReference type="Proteomes" id="UP000285301"/>
    </source>
</evidence>
<keyword evidence="3" id="KW-1185">Reference proteome</keyword>
<protein>
    <submittedName>
        <fullName evidence="2">Uncharacterized protein</fullName>
    </submittedName>
</protein>